<dbReference type="AlphaFoldDB" id="A0A2H3AHI8"/>
<accession>A0A2H3AHI8</accession>
<evidence type="ECO:0000313" key="5">
    <source>
        <dbReference type="Proteomes" id="UP000218334"/>
    </source>
</evidence>
<gene>
    <name evidence="4" type="ORF">ARMSODRAFT_1010144</name>
</gene>
<name>A0A2H3AHI8_9AGAR</name>
<reference evidence="5" key="1">
    <citation type="journal article" date="2017" name="Nat. Ecol. Evol.">
        <title>Genome expansion and lineage-specific genetic innovations in the forest pathogenic fungi Armillaria.</title>
        <authorList>
            <person name="Sipos G."/>
            <person name="Prasanna A.N."/>
            <person name="Walter M.C."/>
            <person name="O'Connor E."/>
            <person name="Balint B."/>
            <person name="Krizsan K."/>
            <person name="Kiss B."/>
            <person name="Hess J."/>
            <person name="Varga T."/>
            <person name="Slot J."/>
            <person name="Riley R."/>
            <person name="Boka B."/>
            <person name="Rigling D."/>
            <person name="Barry K."/>
            <person name="Lee J."/>
            <person name="Mihaltcheva S."/>
            <person name="LaButti K."/>
            <person name="Lipzen A."/>
            <person name="Waldron R."/>
            <person name="Moloney N.M."/>
            <person name="Sperisen C."/>
            <person name="Kredics L."/>
            <person name="Vagvoelgyi C."/>
            <person name="Patrignani A."/>
            <person name="Fitzpatrick D."/>
            <person name="Nagy I."/>
            <person name="Doyle S."/>
            <person name="Anderson J.B."/>
            <person name="Grigoriev I.V."/>
            <person name="Gueldener U."/>
            <person name="Muensterkoetter M."/>
            <person name="Nagy L.G."/>
        </authorList>
    </citation>
    <scope>NUCLEOTIDE SEQUENCE [LARGE SCALE GENOMIC DNA]</scope>
    <source>
        <strain evidence="5">28-4</strain>
    </source>
</reference>
<keyword evidence="2" id="KW-1133">Transmembrane helix</keyword>
<feature type="transmembrane region" description="Helical" evidence="2">
    <location>
        <begin position="106"/>
        <end position="127"/>
    </location>
</feature>
<evidence type="ECO:0000256" key="2">
    <source>
        <dbReference type="SAM" id="Phobius"/>
    </source>
</evidence>
<feature type="region of interest" description="Disordered" evidence="1">
    <location>
        <begin position="148"/>
        <end position="173"/>
    </location>
</feature>
<evidence type="ECO:0000313" key="4">
    <source>
        <dbReference type="EMBL" id="PBK58459.1"/>
    </source>
</evidence>
<dbReference type="Pfam" id="PF20152">
    <property type="entry name" value="DUF6534"/>
    <property type="match status" value="1"/>
</dbReference>
<keyword evidence="5" id="KW-1185">Reference proteome</keyword>
<organism evidence="4 5">
    <name type="scientific">Armillaria solidipes</name>
    <dbReference type="NCBI Taxonomy" id="1076256"/>
    <lineage>
        <taxon>Eukaryota</taxon>
        <taxon>Fungi</taxon>
        <taxon>Dikarya</taxon>
        <taxon>Basidiomycota</taxon>
        <taxon>Agaricomycotina</taxon>
        <taxon>Agaricomycetes</taxon>
        <taxon>Agaricomycetidae</taxon>
        <taxon>Agaricales</taxon>
        <taxon>Marasmiineae</taxon>
        <taxon>Physalacriaceae</taxon>
        <taxon>Armillaria</taxon>
    </lineage>
</organism>
<dbReference type="EMBL" id="KZ293542">
    <property type="protein sequence ID" value="PBK58459.1"/>
    <property type="molecule type" value="Genomic_DNA"/>
</dbReference>
<dbReference type="InterPro" id="IPR045339">
    <property type="entry name" value="DUF6534"/>
</dbReference>
<proteinExistence type="predicted"/>
<sequence length="173" mass="19350">METFVFFLFHLLSTNIRSPIVDDSSYKVVLWFVVLSVAAAFSSGICESFCPTLEATFADMLETSDSVVDVSLAPKIFYIQLPIHTKNQGMLILLELEHFLVWPNSFIFIGINFILPKLYINSALAMLNARKSHKPKSGESHVPRVLRFPPQNRSGDPGEPGVDIVFTESQTLS</sequence>
<evidence type="ECO:0000259" key="3">
    <source>
        <dbReference type="Pfam" id="PF20152"/>
    </source>
</evidence>
<protein>
    <recommendedName>
        <fullName evidence="3">DUF6534 domain-containing protein</fullName>
    </recommendedName>
</protein>
<evidence type="ECO:0000256" key="1">
    <source>
        <dbReference type="SAM" id="MobiDB-lite"/>
    </source>
</evidence>
<keyword evidence="2" id="KW-0812">Transmembrane</keyword>
<keyword evidence="2" id="KW-0472">Membrane</keyword>
<feature type="domain" description="DUF6534" evidence="3">
    <location>
        <begin position="83"/>
        <end position="132"/>
    </location>
</feature>
<dbReference type="Proteomes" id="UP000218334">
    <property type="component" value="Unassembled WGS sequence"/>
</dbReference>
<feature type="non-terminal residue" evidence="4">
    <location>
        <position position="173"/>
    </location>
</feature>